<reference evidence="1" key="1">
    <citation type="journal article" date="2015" name="Nature">
        <title>Complex archaea that bridge the gap between prokaryotes and eukaryotes.</title>
        <authorList>
            <person name="Spang A."/>
            <person name="Saw J.H."/>
            <person name="Jorgensen S.L."/>
            <person name="Zaremba-Niedzwiedzka K."/>
            <person name="Martijn J."/>
            <person name="Lind A.E."/>
            <person name="van Eijk R."/>
            <person name="Schleper C."/>
            <person name="Guy L."/>
            <person name="Ettema T.J."/>
        </authorList>
    </citation>
    <scope>NUCLEOTIDE SEQUENCE</scope>
</reference>
<organism evidence="1">
    <name type="scientific">marine sediment metagenome</name>
    <dbReference type="NCBI Taxonomy" id="412755"/>
    <lineage>
        <taxon>unclassified sequences</taxon>
        <taxon>metagenomes</taxon>
        <taxon>ecological metagenomes</taxon>
    </lineage>
</organism>
<name>A0A0F8XJ68_9ZZZZ</name>
<accession>A0A0F8XJ68</accession>
<proteinExistence type="predicted"/>
<sequence>MKKIMILAMGFVLLFSSFSFAVGLTFVSLTFSSSDKRQIAELVYTWEAAANGSFPTEPLAAGYIGQLKWYYLDMMLVDPLTPAPTASYTIIIRDDYTIDILGGKGAGLSATDGEQILPQVGGSEGDRLITTGLQVEISGNSVNAASGKFVLIFIKGEQ</sequence>
<evidence type="ECO:0000313" key="1">
    <source>
        <dbReference type="EMBL" id="KKK68918.1"/>
    </source>
</evidence>
<dbReference type="EMBL" id="LAZR01058910">
    <property type="protein sequence ID" value="KKK68918.1"/>
    <property type="molecule type" value="Genomic_DNA"/>
</dbReference>
<protein>
    <submittedName>
        <fullName evidence="1">Uncharacterized protein</fullName>
    </submittedName>
</protein>
<dbReference type="AlphaFoldDB" id="A0A0F8XJ68"/>
<gene>
    <name evidence="1" type="ORF">LCGC14_2939250</name>
</gene>
<comment type="caution">
    <text evidence="1">The sequence shown here is derived from an EMBL/GenBank/DDBJ whole genome shotgun (WGS) entry which is preliminary data.</text>
</comment>